<feature type="region of interest" description="Disordered" evidence="1">
    <location>
        <begin position="73"/>
        <end position="94"/>
    </location>
</feature>
<proteinExistence type="predicted"/>
<name>A0ABR0YSW0_HUSHU</name>
<evidence type="ECO:0000256" key="1">
    <source>
        <dbReference type="SAM" id="MobiDB-lite"/>
    </source>
</evidence>
<evidence type="ECO:0000313" key="2">
    <source>
        <dbReference type="EMBL" id="KAK6475521.1"/>
    </source>
</evidence>
<evidence type="ECO:0000313" key="3">
    <source>
        <dbReference type="Proteomes" id="UP001369086"/>
    </source>
</evidence>
<feature type="compositionally biased region" description="Polar residues" evidence="1">
    <location>
        <begin position="85"/>
        <end position="94"/>
    </location>
</feature>
<reference evidence="2 3" key="1">
    <citation type="submission" date="2021-05" db="EMBL/GenBank/DDBJ databases">
        <authorList>
            <person name="Zahm M."/>
            <person name="Klopp C."/>
            <person name="Cabau C."/>
            <person name="Kuhl H."/>
            <person name="Suciu R."/>
            <person name="Ciorpac M."/>
            <person name="Holostenco D."/>
            <person name="Gessner J."/>
            <person name="Wuertz S."/>
            <person name="Hohne C."/>
            <person name="Stock M."/>
            <person name="Gislard M."/>
            <person name="Lluch J."/>
            <person name="Milhes M."/>
            <person name="Lampietro C."/>
            <person name="Lopez Roques C."/>
            <person name="Donnadieu C."/>
            <person name="Du K."/>
            <person name="Schartl M."/>
            <person name="Guiguen Y."/>
        </authorList>
    </citation>
    <scope>NUCLEOTIDE SEQUENCE [LARGE SCALE GENOMIC DNA]</scope>
    <source>
        <strain evidence="2">Hh-F2</strain>
        <tissue evidence="2">Blood</tissue>
    </source>
</reference>
<sequence length="94" mass="10665">MSRDSSVSSPDVPFIFVSHRSVFGFMKEESMQDISGLNLNAMVLYNLRPLPWRCLWRTRLDYVKVNLISTGLAATPKPEEDRTEQPSTTAASWS</sequence>
<protein>
    <submittedName>
        <fullName evidence="2">Uncharacterized protein</fullName>
    </submittedName>
</protein>
<dbReference type="EMBL" id="JAHFZB010000024">
    <property type="protein sequence ID" value="KAK6475521.1"/>
    <property type="molecule type" value="Genomic_DNA"/>
</dbReference>
<keyword evidence="3" id="KW-1185">Reference proteome</keyword>
<gene>
    <name evidence="2" type="ORF">HHUSO_G25057</name>
</gene>
<dbReference type="Proteomes" id="UP001369086">
    <property type="component" value="Unassembled WGS sequence"/>
</dbReference>
<accession>A0ABR0YSW0</accession>
<organism evidence="2 3">
    <name type="scientific">Huso huso</name>
    <name type="common">Beluga</name>
    <name type="synonym">Acipenser huso</name>
    <dbReference type="NCBI Taxonomy" id="61971"/>
    <lineage>
        <taxon>Eukaryota</taxon>
        <taxon>Metazoa</taxon>
        <taxon>Chordata</taxon>
        <taxon>Craniata</taxon>
        <taxon>Vertebrata</taxon>
        <taxon>Euteleostomi</taxon>
        <taxon>Actinopterygii</taxon>
        <taxon>Chondrostei</taxon>
        <taxon>Acipenseriformes</taxon>
        <taxon>Acipenseridae</taxon>
        <taxon>Huso</taxon>
    </lineage>
</organism>
<comment type="caution">
    <text evidence="2">The sequence shown here is derived from an EMBL/GenBank/DDBJ whole genome shotgun (WGS) entry which is preliminary data.</text>
</comment>